<evidence type="ECO:0000256" key="14">
    <source>
        <dbReference type="ARBA" id="ARBA00023264"/>
    </source>
</evidence>
<keyword evidence="6 19" id="KW-0812">Transmembrane</keyword>
<reference evidence="20" key="2">
    <citation type="submission" date="2021-02" db="EMBL/GenBank/DDBJ databases">
        <title>Infant gut strain persistence is associated with maternal origin, phylogeny, and functional potential including surface adhesion and iron acquisition.</title>
        <authorList>
            <person name="Lou Y.C."/>
        </authorList>
    </citation>
    <scope>NUCLEOTIDE SEQUENCE</scope>
    <source>
        <strain evidence="20">L3_108_103G1_dasL3_108_103G1_concoct_2</strain>
    </source>
</reference>
<dbReference type="Pfam" id="PF01219">
    <property type="entry name" value="DAGK_prokar"/>
    <property type="match status" value="1"/>
</dbReference>
<dbReference type="PANTHER" id="PTHR34299">
    <property type="entry name" value="DIACYLGLYCEROL KINASE"/>
    <property type="match status" value="1"/>
</dbReference>
<feature type="transmembrane region" description="Helical" evidence="19">
    <location>
        <begin position="94"/>
        <end position="120"/>
    </location>
</feature>
<evidence type="ECO:0000256" key="19">
    <source>
        <dbReference type="SAM" id="Phobius"/>
    </source>
</evidence>
<dbReference type="Proteomes" id="UP000284868">
    <property type="component" value="Unassembled WGS sequence"/>
</dbReference>
<keyword evidence="12 19" id="KW-0472">Membrane</keyword>
<keyword evidence="7 17" id="KW-0547">Nucleotide-binding</keyword>
<dbReference type="GO" id="GO:0005886">
    <property type="term" value="C:plasma membrane"/>
    <property type="evidence" value="ECO:0007669"/>
    <property type="project" value="UniProtKB-SubCell"/>
</dbReference>
<feature type="binding site" evidence="17">
    <location>
        <position position="74"/>
    </location>
    <ligand>
        <name>ATP</name>
        <dbReference type="ChEBI" id="CHEBI:30616"/>
    </ligand>
</feature>
<keyword evidence="13" id="KW-0594">Phospholipid biosynthesis</keyword>
<evidence type="ECO:0000256" key="12">
    <source>
        <dbReference type="ARBA" id="ARBA00023136"/>
    </source>
</evidence>
<name>A0A415PM32_9FIRM</name>
<comment type="similarity">
    <text evidence="2">Belongs to the bacterial diacylglycerol kinase family.</text>
</comment>
<evidence type="ECO:0000256" key="18">
    <source>
        <dbReference type="PIRSR" id="PIRSR600829-4"/>
    </source>
</evidence>
<evidence type="ECO:0000256" key="8">
    <source>
        <dbReference type="ARBA" id="ARBA00022777"/>
    </source>
</evidence>
<evidence type="ECO:0000256" key="15">
    <source>
        <dbReference type="PIRSR" id="PIRSR600829-1"/>
    </source>
</evidence>
<dbReference type="InterPro" id="IPR036945">
    <property type="entry name" value="DAGK_sf"/>
</dbReference>
<feature type="binding site" evidence="17">
    <location>
        <begin position="92"/>
        <end position="93"/>
    </location>
    <ligand>
        <name>ATP</name>
        <dbReference type="ChEBI" id="CHEBI:30616"/>
    </ligand>
</feature>
<evidence type="ECO:0000256" key="17">
    <source>
        <dbReference type="PIRSR" id="PIRSR600829-3"/>
    </source>
</evidence>
<feature type="binding site" evidence="16">
    <location>
        <position position="67"/>
    </location>
    <ligand>
        <name>substrate</name>
    </ligand>
</feature>
<feature type="transmembrane region" description="Helical" evidence="19">
    <location>
        <begin position="53"/>
        <end position="73"/>
    </location>
</feature>
<evidence type="ECO:0000256" key="5">
    <source>
        <dbReference type="ARBA" id="ARBA00022679"/>
    </source>
</evidence>
<keyword evidence="8 21" id="KW-0418">Kinase</keyword>
<evidence type="ECO:0000256" key="7">
    <source>
        <dbReference type="ARBA" id="ARBA00022741"/>
    </source>
</evidence>
<keyword evidence="9 17" id="KW-0067">ATP-binding</keyword>
<evidence type="ECO:0000256" key="11">
    <source>
        <dbReference type="ARBA" id="ARBA00023098"/>
    </source>
</evidence>
<dbReference type="EC" id="2.7.1.107" evidence="20"/>
<feature type="transmembrane region" description="Helical" evidence="19">
    <location>
        <begin position="29"/>
        <end position="47"/>
    </location>
</feature>
<dbReference type="InterPro" id="IPR000829">
    <property type="entry name" value="DAGK"/>
</dbReference>
<evidence type="ECO:0000313" key="20">
    <source>
        <dbReference type="EMBL" id="MBS4883801.1"/>
    </source>
</evidence>
<keyword evidence="11" id="KW-0443">Lipid metabolism</keyword>
<dbReference type="GO" id="GO:0005524">
    <property type="term" value="F:ATP binding"/>
    <property type="evidence" value="ECO:0007669"/>
    <property type="project" value="UniProtKB-KW"/>
</dbReference>
<dbReference type="GO" id="GO:0046872">
    <property type="term" value="F:metal ion binding"/>
    <property type="evidence" value="ECO:0007669"/>
    <property type="project" value="UniProtKB-KW"/>
</dbReference>
<gene>
    <name evidence="21" type="ORF">DWZ83_03720</name>
    <name evidence="20" type="ORF">KHZ85_03450</name>
</gene>
<keyword evidence="22" id="KW-1185">Reference proteome</keyword>
<dbReference type="OrthoDB" id="9789934at2"/>
<dbReference type="GO" id="GO:0004143">
    <property type="term" value="F:ATP-dependent diacylglycerol kinase activity"/>
    <property type="evidence" value="ECO:0007669"/>
    <property type="project" value="UniProtKB-EC"/>
</dbReference>
<accession>A0A415PM32</accession>
<evidence type="ECO:0000256" key="16">
    <source>
        <dbReference type="PIRSR" id="PIRSR600829-2"/>
    </source>
</evidence>
<dbReference type="Proteomes" id="UP000753219">
    <property type="component" value="Unassembled WGS sequence"/>
</dbReference>
<keyword evidence="10 19" id="KW-1133">Transmembrane helix</keyword>
<feature type="active site" description="Proton acceptor" evidence="15">
    <location>
        <position position="67"/>
    </location>
</feature>
<evidence type="ECO:0000256" key="13">
    <source>
        <dbReference type="ARBA" id="ARBA00023209"/>
    </source>
</evidence>
<proteinExistence type="inferred from homology"/>
<evidence type="ECO:0000313" key="21">
    <source>
        <dbReference type="EMBL" id="RHM13771.1"/>
    </source>
</evidence>
<evidence type="ECO:0000256" key="1">
    <source>
        <dbReference type="ARBA" id="ARBA00004651"/>
    </source>
</evidence>
<feature type="binding site" evidence="17">
    <location>
        <position position="14"/>
    </location>
    <ligand>
        <name>ATP</name>
        <dbReference type="ChEBI" id="CHEBI:30616"/>
    </ligand>
</feature>
<dbReference type="RefSeq" id="WP_004799224.1">
    <property type="nucleotide sequence ID" value="NZ_CABKNA010000004.1"/>
</dbReference>
<keyword evidence="14" id="KW-1208">Phospholipid metabolism</keyword>
<comment type="caution">
    <text evidence="21">The sequence shown here is derived from an EMBL/GenBank/DDBJ whole genome shotgun (WGS) entry which is preliminary data.</text>
</comment>
<sequence>MILFLKKAVRKFSYAFAGLLDGIHNDASIRLQFVLGVCTLLAGLLLHLSLIEWSIVLILVALVIAMEYINSAIETLTDVLFPNYDRRAKKIKDYSAAAVLVVSIVALLFGIIIFGGRLWIILM</sequence>
<dbReference type="GO" id="GO:0008654">
    <property type="term" value="P:phospholipid biosynthetic process"/>
    <property type="evidence" value="ECO:0007669"/>
    <property type="project" value="UniProtKB-KW"/>
</dbReference>
<dbReference type="AlphaFoldDB" id="A0A415PM32"/>
<keyword evidence="5 20" id="KW-0808">Transferase</keyword>
<evidence type="ECO:0000256" key="10">
    <source>
        <dbReference type="ARBA" id="ARBA00022989"/>
    </source>
</evidence>
<keyword evidence="18" id="KW-0479">Metal-binding</keyword>
<evidence type="ECO:0000256" key="9">
    <source>
        <dbReference type="ARBA" id="ARBA00022840"/>
    </source>
</evidence>
<keyword evidence="3" id="KW-1003">Cell membrane</keyword>
<evidence type="ECO:0000313" key="22">
    <source>
        <dbReference type="Proteomes" id="UP000284868"/>
    </source>
</evidence>
<comment type="cofactor">
    <cofactor evidence="18">
        <name>Mg(2+)</name>
        <dbReference type="ChEBI" id="CHEBI:18420"/>
    </cofactor>
    <text evidence="18">Mn(2+), Zn(2+), Cd(2+) and Co(2+) support activity to lesser extents.</text>
</comment>
<protein>
    <submittedName>
        <fullName evidence="21">Diacylglycerol kinase</fullName>
        <ecNumber evidence="20">2.7.1.107</ecNumber>
    </submittedName>
</protein>
<comment type="subcellular location">
    <subcellularLocation>
        <location evidence="1">Cell membrane</location>
        <topology evidence="1">Multi-pass membrane protein</topology>
    </subcellularLocation>
</comment>
<dbReference type="CDD" id="cd14263">
    <property type="entry name" value="DAGK_IM_like"/>
    <property type="match status" value="1"/>
</dbReference>
<evidence type="ECO:0000256" key="4">
    <source>
        <dbReference type="ARBA" id="ARBA00022516"/>
    </source>
</evidence>
<feature type="binding site" evidence="18">
    <location>
        <position position="74"/>
    </location>
    <ligand>
        <name>a divalent metal cation</name>
        <dbReference type="ChEBI" id="CHEBI:60240"/>
    </ligand>
</feature>
<dbReference type="EMBL" id="JAGZMZ010000006">
    <property type="protein sequence ID" value="MBS4883801.1"/>
    <property type="molecule type" value="Genomic_DNA"/>
</dbReference>
<evidence type="ECO:0000256" key="6">
    <source>
        <dbReference type="ARBA" id="ARBA00022692"/>
    </source>
</evidence>
<dbReference type="EMBL" id="QRPK01000011">
    <property type="protein sequence ID" value="RHM13771.1"/>
    <property type="molecule type" value="Genomic_DNA"/>
</dbReference>
<dbReference type="Gene3D" id="1.10.287.3610">
    <property type="match status" value="1"/>
</dbReference>
<reference evidence="21 22" key="1">
    <citation type="submission" date="2018-08" db="EMBL/GenBank/DDBJ databases">
        <title>A genome reference for cultivated species of the human gut microbiota.</title>
        <authorList>
            <person name="Zou Y."/>
            <person name="Xue W."/>
            <person name="Luo G."/>
        </authorList>
    </citation>
    <scope>NUCLEOTIDE SEQUENCE [LARGE SCALE GENOMIC DNA]</scope>
    <source>
        <strain evidence="21 22">AF35-6BH</strain>
    </source>
</reference>
<organism evidence="21 22">
    <name type="scientific">Amedibacillus dolichus</name>
    <dbReference type="NCBI Taxonomy" id="31971"/>
    <lineage>
        <taxon>Bacteria</taxon>
        <taxon>Bacillati</taxon>
        <taxon>Bacillota</taxon>
        <taxon>Erysipelotrichia</taxon>
        <taxon>Erysipelotrichales</taxon>
        <taxon>Erysipelotrichaceae</taxon>
        <taxon>Amedibacillus</taxon>
    </lineage>
</organism>
<evidence type="ECO:0000256" key="3">
    <source>
        <dbReference type="ARBA" id="ARBA00022475"/>
    </source>
</evidence>
<dbReference type="PANTHER" id="PTHR34299:SF1">
    <property type="entry name" value="DIACYLGLYCEROL KINASE"/>
    <property type="match status" value="1"/>
</dbReference>
<keyword evidence="4" id="KW-0444">Lipid biosynthesis</keyword>
<dbReference type="GeneID" id="92793296"/>
<keyword evidence="18" id="KW-0460">Magnesium</keyword>
<evidence type="ECO:0000256" key="2">
    <source>
        <dbReference type="ARBA" id="ARBA00005967"/>
    </source>
</evidence>